<evidence type="ECO:0000313" key="2">
    <source>
        <dbReference type="EMBL" id="TVZ06839.1"/>
    </source>
</evidence>
<dbReference type="Gene3D" id="1.10.3210.10">
    <property type="entry name" value="Hypothetical protein af1432"/>
    <property type="match status" value="1"/>
</dbReference>
<name>A0A6P2C5Y9_9ACTN</name>
<dbReference type="CDD" id="cd00077">
    <property type="entry name" value="HDc"/>
    <property type="match status" value="1"/>
</dbReference>
<reference evidence="2 3" key="1">
    <citation type="submission" date="2018-11" db="EMBL/GenBank/DDBJ databases">
        <title>Trebonia kvetii gen.nov., sp.nov., a novel acidophilic actinobacterium, and proposal of the new actinobacterial family Treboniaceae fam. nov.</title>
        <authorList>
            <person name="Rapoport D."/>
            <person name="Sagova-Mareckova M."/>
            <person name="Sedlacek I."/>
            <person name="Provaznik J."/>
            <person name="Kralova S."/>
            <person name="Pavlinic D."/>
            <person name="Benes V."/>
            <person name="Kopecky J."/>
        </authorList>
    </citation>
    <scope>NUCLEOTIDE SEQUENCE [LARGE SCALE GENOMIC DNA]</scope>
    <source>
        <strain evidence="2 3">15Tr583</strain>
    </source>
</reference>
<comment type="caution">
    <text evidence="2">The sequence shown here is derived from an EMBL/GenBank/DDBJ whole genome shotgun (WGS) entry which is preliminary data.</text>
</comment>
<gene>
    <name evidence="2" type="ORF">EAS64_05685</name>
</gene>
<feature type="domain" description="HD" evidence="1">
    <location>
        <begin position="33"/>
        <end position="122"/>
    </location>
</feature>
<dbReference type="OrthoDB" id="8478129at2"/>
<keyword evidence="3" id="KW-1185">Reference proteome</keyword>
<dbReference type="Proteomes" id="UP000460272">
    <property type="component" value="Unassembled WGS sequence"/>
</dbReference>
<dbReference type="SUPFAM" id="SSF109604">
    <property type="entry name" value="HD-domain/PDEase-like"/>
    <property type="match status" value="1"/>
</dbReference>
<dbReference type="AlphaFoldDB" id="A0A6P2C5Y9"/>
<sequence length="214" mass="23097">MDTTTSVTALPDTPLAVSAVEYVRACETEPAVNHSIRSYLFAMLLAEHEGMRPVADFDPGLLFYACVLHDLGTSPLASGTQRFEVDGADMAATFLAGNGIGAGDVDLVWEAIALHSTPGIPERRGPIAYLTRLGVAIDFGFGSEFISDQQGRAIHERYPRLNMATALIDEIVRHAARGRLNALPPSIAADLIRERKEGGLTTLERLTHAGRWGE</sequence>
<dbReference type="Pfam" id="PF01966">
    <property type="entry name" value="HD"/>
    <property type="match status" value="1"/>
</dbReference>
<dbReference type="InterPro" id="IPR006674">
    <property type="entry name" value="HD_domain"/>
</dbReference>
<dbReference type="InterPro" id="IPR003607">
    <property type="entry name" value="HD/PDEase_dom"/>
</dbReference>
<dbReference type="PANTHER" id="PTHR35569:SF1">
    <property type="entry name" value="CYANAMIDE HYDRATASE DDI2-RELATED"/>
    <property type="match status" value="1"/>
</dbReference>
<proteinExistence type="predicted"/>
<evidence type="ECO:0000313" key="3">
    <source>
        <dbReference type="Proteomes" id="UP000460272"/>
    </source>
</evidence>
<dbReference type="EMBL" id="RPFW01000001">
    <property type="protein sequence ID" value="TVZ06839.1"/>
    <property type="molecule type" value="Genomic_DNA"/>
</dbReference>
<organism evidence="2 3">
    <name type="scientific">Trebonia kvetii</name>
    <dbReference type="NCBI Taxonomy" id="2480626"/>
    <lineage>
        <taxon>Bacteria</taxon>
        <taxon>Bacillati</taxon>
        <taxon>Actinomycetota</taxon>
        <taxon>Actinomycetes</taxon>
        <taxon>Streptosporangiales</taxon>
        <taxon>Treboniaceae</taxon>
        <taxon>Trebonia</taxon>
    </lineage>
</organism>
<accession>A0A6P2C5Y9</accession>
<dbReference type="RefSeq" id="WP_145851595.1">
    <property type="nucleotide sequence ID" value="NZ_RPFW01000001.1"/>
</dbReference>
<evidence type="ECO:0000259" key="1">
    <source>
        <dbReference type="Pfam" id="PF01966"/>
    </source>
</evidence>
<dbReference type="PANTHER" id="PTHR35569">
    <property type="entry name" value="CYANAMIDE HYDRATASE DDI2-RELATED"/>
    <property type="match status" value="1"/>
</dbReference>
<protein>
    <submittedName>
        <fullName evidence="2">HD domain-containing protein</fullName>
    </submittedName>
</protein>